<keyword evidence="4" id="KW-0670">Pyruvate</keyword>
<dbReference type="InterPro" id="IPR011766">
    <property type="entry name" value="TPP_enzyme_TPP-bd"/>
</dbReference>
<protein>
    <submittedName>
        <fullName evidence="4">Pyruvate synthase subunit beta</fullName>
    </submittedName>
</protein>
<feature type="region of interest" description="Disordered" evidence="2">
    <location>
        <begin position="133"/>
        <end position="152"/>
    </location>
</feature>
<dbReference type="GO" id="GO:0030976">
    <property type="term" value="F:thiamine pyrophosphate binding"/>
    <property type="evidence" value="ECO:0007669"/>
    <property type="project" value="InterPro"/>
</dbReference>
<evidence type="ECO:0000313" key="4">
    <source>
        <dbReference type="EMBL" id="HDD53229.1"/>
    </source>
</evidence>
<evidence type="ECO:0000256" key="2">
    <source>
        <dbReference type="SAM" id="MobiDB-lite"/>
    </source>
</evidence>
<dbReference type="InterPro" id="IPR029061">
    <property type="entry name" value="THDP-binding"/>
</dbReference>
<keyword evidence="1" id="KW-0560">Oxidoreductase</keyword>
<dbReference type="GO" id="GO:0016491">
    <property type="term" value="F:oxidoreductase activity"/>
    <property type="evidence" value="ECO:0007669"/>
    <property type="project" value="UniProtKB-KW"/>
</dbReference>
<evidence type="ECO:0000256" key="1">
    <source>
        <dbReference type="ARBA" id="ARBA00023002"/>
    </source>
</evidence>
<dbReference type="Pfam" id="PF02775">
    <property type="entry name" value="TPP_enzyme_C"/>
    <property type="match status" value="1"/>
</dbReference>
<dbReference type="InterPro" id="IPR051479">
    <property type="entry name" value="PorB-like"/>
</dbReference>
<dbReference type="GO" id="GO:0044281">
    <property type="term" value="P:small molecule metabolic process"/>
    <property type="evidence" value="ECO:0007669"/>
    <property type="project" value="UniProtKB-ARBA"/>
</dbReference>
<dbReference type="PANTHER" id="PTHR42897">
    <property type="entry name" value="PYRUVATE SYNTHASE SUBUNIT PORB"/>
    <property type="match status" value="1"/>
</dbReference>
<gene>
    <name evidence="4" type="ORF">ENF32_04085</name>
</gene>
<name>A0A7C0Y8H8_9BACT</name>
<proteinExistence type="predicted"/>
<dbReference type="Proteomes" id="UP000885690">
    <property type="component" value="Unassembled WGS sequence"/>
</dbReference>
<comment type="caution">
    <text evidence="4">The sequence shown here is derived from an EMBL/GenBank/DDBJ whole genome shotgun (WGS) entry which is preliminary data.</text>
</comment>
<reference evidence="4" key="1">
    <citation type="journal article" date="2020" name="mSystems">
        <title>Genome- and Community-Level Interaction Insights into Carbon Utilization and Element Cycling Functions of Hydrothermarchaeota in Hydrothermal Sediment.</title>
        <authorList>
            <person name="Zhou Z."/>
            <person name="Liu Y."/>
            <person name="Xu W."/>
            <person name="Pan J."/>
            <person name="Luo Z.H."/>
            <person name="Li M."/>
        </authorList>
    </citation>
    <scope>NUCLEOTIDE SEQUENCE [LARGE SCALE GENOMIC DNA]</scope>
    <source>
        <strain evidence="4">HyVt-115</strain>
    </source>
</reference>
<dbReference type="PANTHER" id="PTHR42897:SF1">
    <property type="entry name" value="2-OXOACID OXIDOREDUCTASE (FERREDOXIN)"/>
    <property type="match status" value="1"/>
</dbReference>
<accession>A0A7C0Y8H8</accession>
<evidence type="ECO:0000259" key="3">
    <source>
        <dbReference type="Pfam" id="PF02775"/>
    </source>
</evidence>
<feature type="compositionally biased region" description="Polar residues" evidence="2">
    <location>
        <begin position="133"/>
        <end position="149"/>
    </location>
</feature>
<dbReference type="Gene3D" id="3.40.50.970">
    <property type="match status" value="2"/>
</dbReference>
<sequence length="286" mass="31232">MIDIPREELFNPGHPACPGCGAAPSMRLALKALGPKTMVVIPASCWSIIAGAHPSFSLEVPLLHTPFLSAAAAAAGLKAALEAQGDQETLVMAWAGDGGTYDIGFQGLSGAAERRTNMLYVCYDNEAYMNTGGQRSSATPLGTQTSTTPGGKLEEKKDLLNIMVAHGASYVATATLAYSHDLLKKFRKARDKKGFRFIHLLSPCPTGWGFPEDKTITMARMAVESGAYHLMEWEGEGWQTTYHPSFQVKVEDYLQAQTRFAHLTGEELQEIARRTAEYWERVSRSE</sequence>
<dbReference type="SUPFAM" id="SSF52518">
    <property type="entry name" value="Thiamin diphosphate-binding fold (THDP-binding)"/>
    <property type="match status" value="1"/>
</dbReference>
<feature type="domain" description="Thiamine pyrophosphate enzyme TPP-binding" evidence="3">
    <location>
        <begin position="68"/>
        <end position="199"/>
    </location>
</feature>
<dbReference type="AlphaFoldDB" id="A0A7C0Y8H8"/>
<dbReference type="EMBL" id="DQWS01000155">
    <property type="protein sequence ID" value="HDD53229.1"/>
    <property type="molecule type" value="Genomic_DNA"/>
</dbReference>
<organism evidence="4">
    <name type="scientific">Thermosulfidibacter takaii</name>
    <dbReference type="NCBI Taxonomy" id="412593"/>
    <lineage>
        <taxon>Bacteria</taxon>
        <taxon>Pseudomonadati</taxon>
        <taxon>Thermosulfidibacterota</taxon>
        <taxon>Thermosulfidibacteria</taxon>
        <taxon>Thermosulfidibacterales</taxon>
        <taxon>Thermosulfidibacteraceae</taxon>
    </lineage>
</organism>